<dbReference type="Proteomes" id="UP001432074">
    <property type="component" value="Chromosome"/>
</dbReference>
<dbReference type="RefSeq" id="WP_129694757.1">
    <property type="nucleotide sequence ID" value="NZ_CP143577.1"/>
</dbReference>
<protein>
    <submittedName>
        <fullName evidence="1">Uncharacterized protein</fullName>
    </submittedName>
</protein>
<dbReference type="EMBL" id="CP143577">
    <property type="protein sequence ID" value="WVN21926.1"/>
    <property type="molecule type" value="Genomic_DNA"/>
</dbReference>
<accession>A0ABZ2AIH7</accession>
<proteinExistence type="predicted"/>
<gene>
    <name evidence="1" type="ORF">V2E25_03010</name>
</gene>
<evidence type="ECO:0000313" key="2">
    <source>
        <dbReference type="Proteomes" id="UP001432074"/>
    </source>
</evidence>
<organism evidence="1 2">
    <name type="scientific">Mycoplasmopsis arginini</name>
    <name type="common">Mycoplasma arginini</name>
    <dbReference type="NCBI Taxonomy" id="2094"/>
    <lineage>
        <taxon>Bacteria</taxon>
        <taxon>Bacillati</taxon>
        <taxon>Mycoplasmatota</taxon>
        <taxon>Mycoplasmoidales</taxon>
        <taxon>Metamycoplasmataceae</taxon>
        <taxon>Mycoplasmopsis</taxon>
    </lineage>
</organism>
<sequence>MYFAKERDKYYESFNFEESTRPFVSNKVINKKKILDFLICDYRFSEINNQSFPFAYYLDIMKELNI</sequence>
<reference evidence="1" key="1">
    <citation type="submission" date="2024-01" db="EMBL/GenBank/DDBJ databases">
        <title>Complete genome sequence of Mycoplasma arginini type strain G 230.</title>
        <authorList>
            <person name="Spergser J."/>
        </authorList>
    </citation>
    <scope>NUCLEOTIDE SEQUENCE</scope>
    <source>
        <strain evidence="1">NCTC 10129</strain>
    </source>
</reference>
<name>A0ABZ2AIH7_MYCAR</name>
<keyword evidence="2" id="KW-1185">Reference proteome</keyword>
<evidence type="ECO:0000313" key="1">
    <source>
        <dbReference type="EMBL" id="WVN21926.1"/>
    </source>
</evidence>